<dbReference type="EMBL" id="QPFP01000005">
    <property type="protein sequence ID" value="TEB37014.1"/>
    <property type="molecule type" value="Genomic_DNA"/>
</dbReference>
<dbReference type="STRING" id="71717.A0A4Y7TSV8"/>
<protein>
    <submittedName>
        <fullName evidence="1">Uncharacterized protein</fullName>
    </submittedName>
</protein>
<evidence type="ECO:0000313" key="1">
    <source>
        <dbReference type="EMBL" id="TEB37014.1"/>
    </source>
</evidence>
<comment type="caution">
    <text evidence="1">The sequence shown here is derived from an EMBL/GenBank/DDBJ whole genome shotgun (WGS) entry which is preliminary data.</text>
</comment>
<name>A0A4Y7TSV8_COPMI</name>
<accession>A0A4Y7TSV8</accession>
<sequence length="129" mass="14113">MAATQPFKYTVHVRGNGGILQGAPVSFTEEARVALFSPNPPPNLVRDLLATLATRHHDEIMGMQDWRCWKCSGHAVSMLHNPMSYLYKTDSPGVVDLVLPICRNRGACDAEGGQMFAQEMARMQIGGGL</sequence>
<dbReference type="AlphaFoldDB" id="A0A4Y7TSV8"/>
<keyword evidence="2" id="KW-1185">Reference proteome</keyword>
<dbReference type="OrthoDB" id="420195at2759"/>
<organism evidence="1 2">
    <name type="scientific">Coprinellus micaceus</name>
    <name type="common">Glistening ink-cap mushroom</name>
    <name type="synonym">Coprinus micaceus</name>
    <dbReference type="NCBI Taxonomy" id="71717"/>
    <lineage>
        <taxon>Eukaryota</taxon>
        <taxon>Fungi</taxon>
        <taxon>Dikarya</taxon>
        <taxon>Basidiomycota</taxon>
        <taxon>Agaricomycotina</taxon>
        <taxon>Agaricomycetes</taxon>
        <taxon>Agaricomycetidae</taxon>
        <taxon>Agaricales</taxon>
        <taxon>Agaricineae</taxon>
        <taxon>Psathyrellaceae</taxon>
        <taxon>Coprinellus</taxon>
    </lineage>
</organism>
<evidence type="ECO:0000313" key="2">
    <source>
        <dbReference type="Proteomes" id="UP000298030"/>
    </source>
</evidence>
<gene>
    <name evidence="1" type="ORF">FA13DRAFT_1727357</name>
</gene>
<proteinExistence type="predicted"/>
<reference evidence="1 2" key="1">
    <citation type="journal article" date="2019" name="Nat. Ecol. Evol.">
        <title>Megaphylogeny resolves global patterns of mushroom evolution.</title>
        <authorList>
            <person name="Varga T."/>
            <person name="Krizsan K."/>
            <person name="Foldi C."/>
            <person name="Dima B."/>
            <person name="Sanchez-Garcia M."/>
            <person name="Sanchez-Ramirez S."/>
            <person name="Szollosi G.J."/>
            <person name="Szarkandi J.G."/>
            <person name="Papp V."/>
            <person name="Albert L."/>
            <person name="Andreopoulos W."/>
            <person name="Angelini C."/>
            <person name="Antonin V."/>
            <person name="Barry K.W."/>
            <person name="Bougher N.L."/>
            <person name="Buchanan P."/>
            <person name="Buyck B."/>
            <person name="Bense V."/>
            <person name="Catcheside P."/>
            <person name="Chovatia M."/>
            <person name="Cooper J."/>
            <person name="Damon W."/>
            <person name="Desjardin D."/>
            <person name="Finy P."/>
            <person name="Geml J."/>
            <person name="Haridas S."/>
            <person name="Hughes K."/>
            <person name="Justo A."/>
            <person name="Karasinski D."/>
            <person name="Kautmanova I."/>
            <person name="Kiss B."/>
            <person name="Kocsube S."/>
            <person name="Kotiranta H."/>
            <person name="LaButti K.M."/>
            <person name="Lechner B.E."/>
            <person name="Liimatainen K."/>
            <person name="Lipzen A."/>
            <person name="Lukacs Z."/>
            <person name="Mihaltcheva S."/>
            <person name="Morgado L.N."/>
            <person name="Niskanen T."/>
            <person name="Noordeloos M.E."/>
            <person name="Ohm R.A."/>
            <person name="Ortiz-Santana B."/>
            <person name="Ovrebo C."/>
            <person name="Racz N."/>
            <person name="Riley R."/>
            <person name="Savchenko A."/>
            <person name="Shiryaev A."/>
            <person name="Soop K."/>
            <person name="Spirin V."/>
            <person name="Szebenyi C."/>
            <person name="Tomsovsky M."/>
            <person name="Tulloss R.E."/>
            <person name="Uehling J."/>
            <person name="Grigoriev I.V."/>
            <person name="Vagvolgyi C."/>
            <person name="Papp T."/>
            <person name="Martin F.M."/>
            <person name="Miettinen O."/>
            <person name="Hibbett D.S."/>
            <person name="Nagy L.G."/>
        </authorList>
    </citation>
    <scope>NUCLEOTIDE SEQUENCE [LARGE SCALE GENOMIC DNA]</scope>
    <source>
        <strain evidence="1 2">FP101781</strain>
    </source>
</reference>
<dbReference type="Proteomes" id="UP000298030">
    <property type="component" value="Unassembled WGS sequence"/>
</dbReference>